<dbReference type="STRING" id="1176198.SAMN05444716_101465"/>
<organism evidence="6 7">
    <name type="scientific">Streptomyces harbinensis</name>
    <dbReference type="NCBI Taxonomy" id="1176198"/>
    <lineage>
        <taxon>Bacteria</taxon>
        <taxon>Bacillati</taxon>
        <taxon>Actinomycetota</taxon>
        <taxon>Actinomycetes</taxon>
        <taxon>Kitasatosporales</taxon>
        <taxon>Streptomycetaceae</taxon>
        <taxon>Streptomyces</taxon>
    </lineage>
</organism>
<keyword evidence="2 4" id="KW-0238">DNA-binding</keyword>
<keyword evidence="7" id="KW-1185">Reference proteome</keyword>
<dbReference type="RefSeq" id="WP_019432431.1">
    <property type="nucleotide sequence ID" value="NZ_CP054938.1"/>
</dbReference>
<dbReference type="SUPFAM" id="SSF46689">
    <property type="entry name" value="Homeodomain-like"/>
    <property type="match status" value="1"/>
</dbReference>
<dbReference type="PANTHER" id="PTHR30055:SF234">
    <property type="entry name" value="HTH-TYPE TRANSCRIPTIONAL REGULATOR BETI"/>
    <property type="match status" value="1"/>
</dbReference>
<dbReference type="Pfam" id="PF21597">
    <property type="entry name" value="TetR_C_43"/>
    <property type="match status" value="1"/>
</dbReference>
<dbReference type="InterPro" id="IPR049445">
    <property type="entry name" value="TetR_SbtR-like_C"/>
</dbReference>
<evidence type="ECO:0000259" key="5">
    <source>
        <dbReference type="PROSITE" id="PS50977"/>
    </source>
</evidence>
<evidence type="ECO:0000256" key="1">
    <source>
        <dbReference type="ARBA" id="ARBA00023015"/>
    </source>
</evidence>
<dbReference type="InterPro" id="IPR036271">
    <property type="entry name" value="Tet_transcr_reg_TetR-rel_C_sf"/>
</dbReference>
<dbReference type="Proteomes" id="UP000198873">
    <property type="component" value="Unassembled WGS sequence"/>
</dbReference>
<dbReference type="GO" id="GO:0003700">
    <property type="term" value="F:DNA-binding transcription factor activity"/>
    <property type="evidence" value="ECO:0007669"/>
    <property type="project" value="TreeGrafter"/>
</dbReference>
<evidence type="ECO:0000256" key="3">
    <source>
        <dbReference type="ARBA" id="ARBA00023163"/>
    </source>
</evidence>
<dbReference type="InterPro" id="IPR001647">
    <property type="entry name" value="HTH_TetR"/>
</dbReference>
<protein>
    <submittedName>
        <fullName evidence="6">DNA-binding transcriptional regulator, AcrR family</fullName>
    </submittedName>
</protein>
<evidence type="ECO:0000313" key="6">
    <source>
        <dbReference type="EMBL" id="SFS38860.1"/>
    </source>
</evidence>
<sequence length="200" mass="21597">MPGQPSQNPPVPPPEALRADARHNRERILAAAGAVFAERGIDVPMTTVARRAGVGVATLYRRFPTRDALVAEVFSGQLATCVGVLDEALADPDPWDGFRTLVERLFALQVAERGFTAAVVSRFPHHPELARQRARAGRDLAELVRRAQAAGRLRADFRPADLLLALRANCGIVESSSGDPAAASRRLAGYLLDSFRAPSR</sequence>
<feature type="domain" description="HTH tetR-type" evidence="5">
    <location>
        <begin position="22"/>
        <end position="81"/>
    </location>
</feature>
<dbReference type="InterPro" id="IPR009057">
    <property type="entry name" value="Homeodomain-like_sf"/>
</dbReference>
<gene>
    <name evidence="6" type="ORF">SAMN05444716_101465</name>
</gene>
<reference evidence="7" key="1">
    <citation type="submission" date="2016-10" db="EMBL/GenBank/DDBJ databases">
        <authorList>
            <person name="Varghese N."/>
            <person name="Submissions S."/>
        </authorList>
    </citation>
    <scope>NUCLEOTIDE SEQUENCE [LARGE SCALE GENOMIC DNA]</scope>
    <source>
        <strain evidence="7">CGMCC 4.7047</strain>
    </source>
</reference>
<dbReference type="InterPro" id="IPR050109">
    <property type="entry name" value="HTH-type_TetR-like_transc_reg"/>
</dbReference>
<dbReference type="Pfam" id="PF00440">
    <property type="entry name" value="TetR_N"/>
    <property type="match status" value="1"/>
</dbReference>
<keyword evidence="3" id="KW-0804">Transcription</keyword>
<feature type="DNA-binding region" description="H-T-H motif" evidence="4">
    <location>
        <begin position="44"/>
        <end position="63"/>
    </location>
</feature>
<accession>A0A1I6PFC4</accession>
<dbReference type="PROSITE" id="PS50977">
    <property type="entry name" value="HTH_TETR_2"/>
    <property type="match status" value="1"/>
</dbReference>
<proteinExistence type="predicted"/>
<evidence type="ECO:0000256" key="2">
    <source>
        <dbReference type="ARBA" id="ARBA00023125"/>
    </source>
</evidence>
<dbReference type="Gene3D" id="1.10.357.10">
    <property type="entry name" value="Tetracycline Repressor, domain 2"/>
    <property type="match status" value="1"/>
</dbReference>
<name>A0A1I6PFC4_9ACTN</name>
<dbReference type="EMBL" id="FPAB01000001">
    <property type="protein sequence ID" value="SFS38860.1"/>
    <property type="molecule type" value="Genomic_DNA"/>
</dbReference>
<dbReference type="PANTHER" id="PTHR30055">
    <property type="entry name" value="HTH-TYPE TRANSCRIPTIONAL REGULATOR RUTR"/>
    <property type="match status" value="1"/>
</dbReference>
<dbReference type="GO" id="GO:0000976">
    <property type="term" value="F:transcription cis-regulatory region binding"/>
    <property type="evidence" value="ECO:0007669"/>
    <property type="project" value="TreeGrafter"/>
</dbReference>
<keyword evidence="1" id="KW-0805">Transcription regulation</keyword>
<dbReference type="AlphaFoldDB" id="A0A1I6PFC4"/>
<dbReference type="PRINTS" id="PR00455">
    <property type="entry name" value="HTHTETR"/>
</dbReference>
<dbReference type="SUPFAM" id="SSF48498">
    <property type="entry name" value="Tetracyclin repressor-like, C-terminal domain"/>
    <property type="match status" value="1"/>
</dbReference>
<evidence type="ECO:0000313" key="7">
    <source>
        <dbReference type="Proteomes" id="UP000198873"/>
    </source>
</evidence>
<evidence type="ECO:0000256" key="4">
    <source>
        <dbReference type="PROSITE-ProRule" id="PRU00335"/>
    </source>
</evidence>